<organism evidence="1">
    <name type="scientific">marine sediment metagenome</name>
    <dbReference type="NCBI Taxonomy" id="412755"/>
    <lineage>
        <taxon>unclassified sequences</taxon>
        <taxon>metagenomes</taxon>
        <taxon>ecological metagenomes</taxon>
    </lineage>
</organism>
<accession>A0A0F9E2X3</accession>
<dbReference type="AlphaFoldDB" id="A0A0F9E2X3"/>
<name>A0A0F9E2X3_9ZZZZ</name>
<protein>
    <recommendedName>
        <fullName evidence="2">Helix-turn-helix type 11 domain-containing protein</fullName>
    </recommendedName>
</protein>
<dbReference type="InterPro" id="IPR036390">
    <property type="entry name" value="WH_DNA-bd_sf"/>
</dbReference>
<dbReference type="SUPFAM" id="SSF46785">
    <property type="entry name" value="Winged helix' DNA-binding domain"/>
    <property type="match status" value="1"/>
</dbReference>
<evidence type="ECO:0008006" key="2">
    <source>
        <dbReference type="Google" id="ProtNLM"/>
    </source>
</evidence>
<dbReference type="Gene3D" id="1.10.10.10">
    <property type="entry name" value="Winged helix-like DNA-binding domain superfamily/Winged helix DNA-binding domain"/>
    <property type="match status" value="1"/>
</dbReference>
<comment type="caution">
    <text evidence="1">The sequence shown here is derived from an EMBL/GenBank/DDBJ whole genome shotgun (WGS) entry which is preliminary data.</text>
</comment>
<evidence type="ECO:0000313" key="1">
    <source>
        <dbReference type="EMBL" id="KKL60481.1"/>
    </source>
</evidence>
<sequence length="68" mass="7991">MSNIEIKQIILEFLKRSYPKDFSVQEVANETKFHRNTVSVYLKVMVAEKKVLITRKIGKANLYSFLKL</sequence>
<dbReference type="EMBL" id="LAZR01029134">
    <property type="protein sequence ID" value="KKL60481.1"/>
    <property type="molecule type" value="Genomic_DNA"/>
</dbReference>
<reference evidence="1" key="1">
    <citation type="journal article" date="2015" name="Nature">
        <title>Complex archaea that bridge the gap between prokaryotes and eukaryotes.</title>
        <authorList>
            <person name="Spang A."/>
            <person name="Saw J.H."/>
            <person name="Jorgensen S.L."/>
            <person name="Zaremba-Niedzwiedzka K."/>
            <person name="Martijn J."/>
            <person name="Lind A.E."/>
            <person name="van Eijk R."/>
            <person name="Schleper C."/>
            <person name="Guy L."/>
            <person name="Ettema T.J."/>
        </authorList>
    </citation>
    <scope>NUCLEOTIDE SEQUENCE</scope>
</reference>
<proteinExistence type="predicted"/>
<dbReference type="InterPro" id="IPR036388">
    <property type="entry name" value="WH-like_DNA-bd_sf"/>
</dbReference>
<gene>
    <name evidence="1" type="ORF">LCGC14_2204870</name>
</gene>